<reference evidence="2 3" key="1">
    <citation type="submission" date="2020-08" db="EMBL/GenBank/DDBJ databases">
        <title>Genomic Encyclopedia of Type Strains, Phase IV (KMG-IV): sequencing the most valuable type-strain genomes for metagenomic binning, comparative biology and taxonomic classification.</title>
        <authorList>
            <person name="Goeker M."/>
        </authorList>
    </citation>
    <scope>NUCLEOTIDE SEQUENCE [LARGE SCALE GENOMIC DNA]</scope>
    <source>
        <strain evidence="2 3">DSM 15895</strain>
    </source>
</reference>
<dbReference type="EMBL" id="JACHHE010000010">
    <property type="protein sequence ID" value="MBB5181576.1"/>
    <property type="molecule type" value="Genomic_DNA"/>
</dbReference>
<dbReference type="GO" id="GO:0016747">
    <property type="term" value="F:acyltransferase activity, transferring groups other than amino-acyl groups"/>
    <property type="evidence" value="ECO:0007669"/>
    <property type="project" value="InterPro"/>
</dbReference>
<dbReference type="RefSeq" id="WP_135504914.1">
    <property type="nucleotide sequence ID" value="NZ_JACHHE010000010.1"/>
</dbReference>
<dbReference type="Proteomes" id="UP000525923">
    <property type="component" value="Unassembled WGS sequence"/>
</dbReference>
<dbReference type="InterPro" id="IPR000182">
    <property type="entry name" value="GNAT_dom"/>
</dbReference>
<name>A0A7W8CUK2_9BACL</name>
<dbReference type="PANTHER" id="PTHR43617">
    <property type="entry name" value="L-AMINO ACID N-ACETYLTRANSFERASE"/>
    <property type="match status" value="1"/>
</dbReference>
<dbReference type="CDD" id="cd04301">
    <property type="entry name" value="NAT_SF"/>
    <property type="match status" value="1"/>
</dbReference>
<dbReference type="GO" id="GO:0005840">
    <property type="term" value="C:ribosome"/>
    <property type="evidence" value="ECO:0007669"/>
    <property type="project" value="UniProtKB-KW"/>
</dbReference>
<evidence type="ECO:0000313" key="2">
    <source>
        <dbReference type="EMBL" id="MBB5181576.1"/>
    </source>
</evidence>
<dbReference type="AlphaFoldDB" id="A0A7W8CUK2"/>
<dbReference type="SUPFAM" id="SSF55729">
    <property type="entry name" value="Acyl-CoA N-acyltransferases (Nat)"/>
    <property type="match status" value="1"/>
</dbReference>
<accession>A0A7W8CUK2</accession>
<keyword evidence="3" id="KW-1185">Reference proteome</keyword>
<dbReference type="InterPro" id="IPR016181">
    <property type="entry name" value="Acyl_CoA_acyltransferase"/>
</dbReference>
<dbReference type="InterPro" id="IPR050276">
    <property type="entry name" value="MshD_Acetyltransferase"/>
</dbReference>
<dbReference type="Gene3D" id="3.40.630.30">
    <property type="match status" value="1"/>
</dbReference>
<evidence type="ECO:0000259" key="1">
    <source>
        <dbReference type="PROSITE" id="PS51186"/>
    </source>
</evidence>
<protein>
    <submittedName>
        <fullName evidence="2">Ribosomal protein S18 acetylase RimI-like enzyme</fullName>
    </submittedName>
</protein>
<dbReference type="OrthoDB" id="156739at2"/>
<gene>
    <name evidence="2" type="ORF">HNQ44_003041</name>
</gene>
<sequence>MNIRKAENNDLKTIVSLSPQAVFDGTLGEARPSHSKIDSMVNPLLEKGGFYLVAIDEEKIVGWLLLGTTKDQFTDEAIGFIYEIYILKDYRGQGFSKELMKAAIMHFRQEGYAEVRLSAKADNPAVRIYENVGFKTRTVSMSLNLK</sequence>
<keyword evidence="2" id="KW-0689">Ribosomal protein</keyword>
<dbReference type="PANTHER" id="PTHR43617:SF34">
    <property type="entry name" value="PUTATIVE-RELATED"/>
    <property type="match status" value="1"/>
</dbReference>
<proteinExistence type="predicted"/>
<organism evidence="2 3">
    <name type="scientific">Planococcus koreensis</name>
    <dbReference type="NCBI Taxonomy" id="112331"/>
    <lineage>
        <taxon>Bacteria</taxon>
        <taxon>Bacillati</taxon>
        <taxon>Bacillota</taxon>
        <taxon>Bacilli</taxon>
        <taxon>Bacillales</taxon>
        <taxon>Caryophanaceae</taxon>
        <taxon>Planococcus</taxon>
    </lineage>
</organism>
<comment type="caution">
    <text evidence="2">The sequence shown here is derived from an EMBL/GenBank/DDBJ whole genome shotgun (WGS) entry which is preliminary data.</text>
</comment>
<dbReference type="PROSITE" id="PS51186">
    <property type="entry name" value="GNAT"/>
    <property type="match status" value="1"/>
</dbReference>
<keyword evidence="2" id="KW-0687">Ribonucleoprotein</keyword>
<feature type="domain" description="N-acetyltransferase" evidence="1">
    <location>
        <begin position="1"/>
        <end position="146"/>
    </location>
</feature>
<evidence type="ECO:0000313" key="3">
    <source>
        <dbReference type="Proteomes" id="UP000525923"/>
    </source>
</evidence>
<dbReference type="Pfam" id="PF00583">
    <property type="entry name" value="Acetyltransf_1"/>
    <property type="match status" value="1"/>
</dbReference>